<dbReference type="EMBL" id="CM023485">
    <property type="protein sequence ID" value="KAH6930569.1"/>
    <property type="molecule type" value="Genomic_DNA"/>
</dbReference>
<gene>
    <name evidence="1" type="ORF">HPB50_014735</name>
</gene>
<accession>A0ACB7S9I5</accession>
<evidence type="ECO:0000313" key="2">
    <source>
        <dbReference type="Proteomes" id="UP000821845"/>
    </source>
</evidence>
<comment type="caution">
    <text evidence="1">The sequence shown here is derived from an EMBL/GenBank/DDBJ whole genome shotgun (WGS) entry which is preliminary data.</text>
</comment>
<reference evidence="1" key="1">
    <citation type="submission" date="2020-05" db="EMBL/GenBank/DDBJ databases">
        <title>Large-scale comparative analyses of tick genomes elucidate their genetic diversity and vector capacities.</title>
        <authorList>
            <person name="Jia N."/>
            <person name="Wang J."/>
            <person name="Shi W."/>
            <person name="Du L."/>
            <person name="Sun Y."/>
            <person name="Zhan W."/>
            <person name="Jiang J."/>
            <person name="Wang Q."/>
            <person name="Zhang B."/>
            <person name="Ji P."/>
            <person name="Sakyi L.B."/>
            <person name="Cui X."/>
            <person name="Yuan T."/>
            <person name="Jiang B."/>
            <person name="Yang W."/>
            <person name="Lam T.T.-Y."/>
            <person name="Chang Q."/>
            <person name="Ding S."/>
            <person name="Wang X."/>
            <person name="Zhu J."/>
            <person name="Ruan X."/>
            <person name="Zhao L."/>
            <person name="Wei J."/>
            <person name="Que T."/>
            <person name="Du C."/>
            <person name="Cheng J."/>
            <person name="Dai P."/>
            <person name="Han X."/>
            <person name="Huang E."/>
            <person name="Gao Y."/>
            <person name="Liu J."/>
            <person name="Shao H."/>
            <person name="Ye R."/>
            <person name="Li L."/>
            <person name="Wei W."/>
            <person name="Wang X."/>
            <person name="Wang C."/>
            <person name="Yang T."/>
            <person name="Huo Q."/>
            <person name="Li W."/>
            <person name="Guo W."/>
            <person name="Chen H."/>
            <person name="Zhou L."/>
            <person name="Ni X."/>
            <person name="Tian J."/>
            <person name="Zhou Y."/>
            <person name="Sheng Y."/>
            <person name="Liu T."/>
            <person name="Pan Y."/>
            <person name="Xia L."/>
            <person name="Li J."/>
            <person name="Zhao F."/>
            <person name="Cao W."/>
        </authorList>
    </citation>
    <scope>NUCLEOTIDE SEQUENCE</scope>
    <source>
        <strain evidence="1">Hyas-2018</strain>
    </source>
</reference>
<keyword evidence="2" id="KW-1185">Reference proteome</keyword>
<evidence type="ECO:0000313" key="1">
    <source>
        <dbReference type="EMBL" id="KAH6930569.1"/>
    </source>
</evidence>
<protein>
    <submittedName>
        <fullName evidence="1">Uncharacterized protein</fullName>
    </submittedName>
</protein>
<sequence length="68" mass="7737">MSGVYIKKHEDDVFDTSEGALPYKLQRIAEDELGETPARRQEALDKLAALLSEELQQSLISFPKLKFQ</sequence>
<organism evidence="1 2">
    <name type="scientific">Hyalomma asiaticum</name>
    <name type="common">Tick</name>
    <dbReference type="NCBI Taxonomy" id="266040"/>
    <lineage>
        <taxon>Eukaryota</taxon>
        <taxon>Metazoa</taxon>
        <taxon>Ecdysozoa</taxon>
        <taxon>Arthropoda</taxon>
        <taxon>Chelicerata</taxon>
        <taxon>Arachnida</taxon>
        <taxon>Acari</taxon>
        <taxon>Parasitiformes</taxon>
        <taxon>Ixodida</taxon>
        <taxon>Ixodoidea</taxon>
        <taxon>Ixodidae</taxon>
        <taxon>Hyalomminae</taxon>
        <taxon>Hyalomma</taxon>
    </lineage>
</organism>
<name>A0ACB7S9I5_HYAAI</name>
<proteinExistence type="predicted"/>
<dbReference type="Proteomes" id="UP000821845">
    <property type="component" value="Chromosome 5"/>
</dbReference>